<evidence type="ECO:0000313" key="4">
    <source>
        <dbReference type="Proteomes" id="UP000605253"/>
    </source>
</evidence>
<proteinExistence type="predicted"/>
<evidence type="ECO:0000259" key="2">
    <source>
        <dbReference type="Pfam" id="PF13474"/>
    </source>
</evidence>
<dbReference type="Pfam" id="PF13474">
    <property type="entry name" value="SnoaL_3"/>
    <property type="match status" value="1"/>
</dbReference>
<dbReference type="InterPro" id="IPR032710">
    <property type="entry name" value="NTF2-like_dom_sf"/>
</dbReference>
<reference evidence="3" key="1">
    <citation type="journal article" date="2014" name="Int. J. Syst. Evol. Microbiol.">
        <title>Complete genome sequence of Corynebacterium casei LMG S-19264T (=DSM 44701T), isolated from a smear-ripened cheese.</title>
        <authorList>
            <consortium name="US DOE Joint Genome Institute (JGI-PGF)"/>
            <person name="Walter F."/>
            <person name="Albersmeier A."/>
            <person name="Kalinowski J."/>
            <person name="Ruckert C."/>
        </authorList>
    </citation>
    <scope>NUCLEOTIDE SEQUENCE</scope>
    <source>
        <strain evidence="3">CGMCC 1.12181</strain>
    </source>
</reference>
<comment type="caution">
    <text evidence="3">The sequence shown here is derived from an EMBL/GenBank/DDBJ whole genome shotgun (WGS) entry which is preliminary data.</text>
</comment>
<dbReference type="Gene3D" id="3.10.450.50">
    <property type="match status" value="1"/>
</dbReference>
<reference evidence="3" key="2">
    <citation type="submission" date="2020-09" db="EMBL/GenBank/DDBJ databases">
        <authorList>
            <person name="Sun Q."/>
            <person name="Zhou Y."/>
        </authorList>
    </citation>
    <scope>NUCLEOTIDE SEQUENCE</scope>
    <source>
        <strain evidence="3">CGMCC 1.12181</strain>
    </source>
</reference>
<evidence type="ECO:0000256" key="1">
    <source>
        <dbReference type="SAM" id="SignalP"/>
    </source>
</evidence>
<dbReference type="EMBL" id="BMEO01000008">
    <property type="protein sequence ID" value="GGF97706.1"/>
    <property type="molecule type" value="Genomic_DNA"/>
</dbReference>
<feature type="domain" description="SnoaL-like" evidence="2">
    <location>
        <begin position="44"/>
        <end position="157"/>
    </location>
</feature>
<evidence type="ECO:0000313" key="3">
    <source>
        <dbReference type="EMBL" id="GGF97706.1"/>
    </source>
</evidence>
<keyword evidence="1" id="KW-0732">Signal</keyword>
<accession>A0A917CS27</accession>
<dbReference type="InterPro" id="IPR037401">
    <property type="entry name" value="SnoaL-like"/>
</dbReference>
<feature type="chain" id="PRO_5037113566" description="SnoaL-like domain-containing protein" evidence="1">
    <location>
        <begin position="23"/>
        <end position="157"/>
    </location>
</feature>
<feature type="signal peptide" evidence="1">
    <location>
        <begin position="1"/>
        <end position="22"/>
    </location>
</feature>
<keyword evidence="4" id="KW-1185">Reference proteome</keyword>
<dbReference type="Proteomes" id="UP000605253">
    <property type="component" value="Unassembled WGS sequence"/>
</dbReference>
<dbReference type="RefSeq" id="WP_188365493.1">
    <property type="nucleotide sequence ID" value="NZ_BAABJF010000022.1"/>
</dbReference>
<sequence length="157" mass="17616">MKKSMLNLITLLSLALSFNLFAHQGEHQGKQTKLMSGLDTDAAQVVTKFHKALRSKDTDAIQSVLSEDVLIYESGKAERSLEEYAAGHMKADMQYLAQIKSKLIEHQVKVSGDMAVSTARFENTRMVAGRARVKISMETIVVTKKKGQWKITHIHWS</sequence>
<protein>
    <recommendedName>
        <fullName evidence="2">SnoaL-like domain-containing protein</fullName>
    </recommendedName>
</protein>
<dbReference type="AlphaFoldDB" id="A0A917CS27"/>
<gene>
    <name evidence="3" type="ORF">GCM10011365_18910</name>
</gene>
<organism evidence="3 4">
    <name type="scientific">Marinicella pacifica</name>
    <dbReference type="NCBI Taxonomy" id="1171543"/>
    <lineage>
        <taxon>Bacteria</taxon>
        <taxon>Pseudomonadati</taxon>
        <taxon>Pseudomonadota</taxon>
        <taxon>Gammaproteobacteria</taxon>
        <taxon>Lysobacterales</taxon>
        <taxon>Marinicellaceae</taxon>
        <taxon>Marinicella</taxon>
    </lineage>
</organism>
<dbReference type="SUPFAM" id="SSF54427">
    <property type="entry name" value="NTF2-like"/>
    <property type="match status" value="1"/>
</dbReference>
<name>A0A917CS27_9GAMM</name>